<keyword evidence="2" id="KW-1185">Reference proteome</keyword>
<sequence length="284" mass="31852">MGNDIGDNNHFNPVADIISDFFELNNALDLEASGKYDEAAEAFEQMLRNDPEDSIGAALHLAAIGKRDVPSSMPEAHILSLFGQMSGTYDQRLLENLKYAIPEKVGERFAALGLGPFKRMLDLGCGTGLCCEVLKEQVTHKTGLDLSAEMLEKAREKELYDVLHEEEITRFLKANRTEPWDLVVSTDVIPYNGTLDEMFSHIAGSMTPDGIFLFSNEVQPEENFNGQSYLMGKHCRYAHSLDYIQRLLKQNNLELLDRTEMIIRLEHGNPITGQLVIARKMGAE</sequence>
<accession>A0A1I7D341</accession>
<dbReference type="GO" id="GO:0008168">
    <property type="term" value="F:methyltransferase activity"/>
    <property type="evidence" value="ECO:0007669"/>
    <property type="project" value="UniProtKB-KW"/>
</dbReference>
<dbReference type="Pfam" id="PF13489">
    <property type="entry name" value="Methyltransf_23"/>
    <property type="match status" value="1"/>
</dbReference>
<dbReference type="GO" id="GO:0032259">
    <property type="term" value="P:methylation"/>
    <property type="evidence" value="ECO:0007669"/>
    <property type="project" value="UniProtKB-KW"/>
</dbReference>
<protein>
    <submittedName>
        <fullName evidence="1">2-polyprenyl-6-hydroxyphenyl methylase / 3-demethylubiquinone-9 3-methyltransferase</fullName>
    </submittedName>
</protein>
<organism evidence="1 2">
    <name type="scientific">Pseudovibrio denitrificans</name>
    <dbReference type="NCBI Taxonomy" id="258256"/>
    <lineage>
        <taxon>Bacteria</taxon>
        <taxon>Pseudomonadati</taxon>
        <taxon>Pseudomonadota</taxon>
        <taxon>Alphaproteobacteria</taxon>
        <taxon>Hyphomicrobiales</taxon>
        <taxon>Stappiaceae</taxon>
        <taxon>Pseudovibrio</taxon>
    </lineage>
</organism>
<name>A0A1I7D341_9HYPH</name>
<dbReference type="AlphaFoldDB" id="A0A1I7D341"/>
<keyword evidence="1" id="KW-0808">Transferase</keyword>
<dbReference type="Gene3D" id="3.40.50.150">
    <property type="entry name" value="Vaccinia Virus protein VP39"/>
    <property type="match status" value="1"/>
</dbReference>
<evidence type="ECO:0000313" key="2">
    <source>
        <dbReference type="Proteomes" id="UP000183371"/>
    </source>
</evidence>
<keyword evidence="1" id="KW-0489">Methyltransferase</keyword>
<keyword evidence="1" id="KW-0830">Ubiquinone</keyword>
<dbReference type="Proteomes" id="UP000183371">
    <property type="component" value="Unassembled WGS sequence"/>
</dbReference>
<dbReference type="PANTHER" id="PTHR43861">
    <property type="entry name" value="TRANS-ACONITATE 2-METHYLTRANSFERASE-RELATED"/>
    <property type="match status" value="1"/>
</dbReference>
<reference evidence="2" key="1">
    <citation type="submission" date="2016-10" db="EMBL/GenBank/DDBJ databases">
        <authorList>
            <person name="Varghese N."/>
            <person name="Submissions S."/>
        </authorList>
    </citation>
    <scope>NUCLEOTIDE SEQUENCE [LARGE SCALE GENOMIC DNA]</scope>
    <source>
        <strain evidence="2">DSM 17465</strain>
    </source>
</reference>
<dbReference type="InterPro" id="IPR029063">
    <property type="entry name" value="SAM-dependent_MTases_sf"/>
</dbReference>
<dbReference type="RefSeq" id="WP_054783892.1">
    <property type="nucleotide sequence ID" value="NZ_FPBD01000007.1"/>
</dbReference>
<dbReference type="EMBL" id="FPBD01000007">
    <property type="protein sequence ID" value="SFU06110.1"/>
    <property type="molecule type" value="Genomic_DNA"/>
</dbReference>
<proteinExistence type="predicted"/>
<gene>
    <name evidence="1" type="ORF">SAMN05444141_107237</name>
</gene>
<dbReference type="CDD" id="cd02440">
    <property type="entry name" value="AdoMet_MTases"/>
    <property type="match status" value="1"/>
</dbReference>
<evidence type="ECO:0000313" key="1">
    <source>
        <dbReference type="EMBL" id="SFU06110.1"/>
    </source>
</evidence>
<dbReference type="SUPFAM" id="SSF53335">
    <property type="entry name" value="S-adenosyl-L-methionine-dependent methyltransferases"/>
    <property type="match status" value="1"/>
</dbReference>